<dbReference type="Gene3D" id="3.30.420.40">
    <property type="match status" value="1"/>
</dbReference>
<keyword evidence="2" id="KW-1185">Reference proteome</keyword>
<name>A0A9D4QTT1_DREPO</name>
<accession>A0A9D4QTT1</accession>
<reference evidence="1" key="1">
    <citation type="journal article" date="2019" name="bioRxiv">
        <title>The Genome of the Zebra Mussel, Dreissena polymorpha: A Resource for Invasive Species Research.</title>
        <authorList>
            <person name="McCartney M.A."/>
            <person name="Auch B."/>
            <person name="Kono T."/>
            <person name="Mallez S."/>
            <person name="Zhang Y."/>
            <person name="Obille A."/>
            <person name="Becker A."/>
            <person name="Abrahante J.E."/>
            <person name="Garbe J."/>
            <person name="Badalamenti J.P."/>
            <person name="Herman A."/>
            <person name="Mangelson H."/>
            <person name="Liachko I."/>
            <person name="Sullivan S."/>
            <person name="Sone E.D."/>
            <person name="Koren S."/>
            <person name="Silverstein K.A.T."/>
            <person name="Beckman K.B."/>
            <person name="Gohl D.M."/>
        </authorList>
    </citation>
    <scope>NUCLEOTIDE SEQUENCE</scope>
    <source>
        <strain evidence="1">Duluth1</strain>
        <tissue evidence="1">Whole animal</tissue>
    </source>
</reference>
<dbReference type="PANTHER" id="PTHR14187">
    <property type="entry name" value="ALPHA KINASE/ELONGATION FACTOR 2 KINASE"/>
    <property type="match status" value="1"/>
</dbReference>
<comment type="caution">
    <text evidence="1">The sequence shown here is derived from an EMBL/GenBank/DDBJ whole genome shotgun (WGS) entry which is preliminary data.</text>
</comment>
<dbReference type="Proteomes" id="UP000828390">
    <property type="component" value="Unassembled WGS sequence"/>
</dbReference>
<organism evidence="1 2">
    <name type="scientific">Dreissena polymorpha</name>
    <name type="common">Zebra mussel</name>
    <name type="synonym">Mytilus polymorpha</name>
    <dbReference type="NCBI Taxonomy" id="45954"/>
    <lineage>
        <taxon>Eukaryota</taxon>
        <taxon>Metazoa</taxon>
        <taxon>Spiralia</taxon>
        <taxon>Lophotrochozoa</taxon>
        <taxon>Mollusca</taxon>
        <taxon>Bivalvia</taxon>
        <taxon>Autobranchia</taxon>
        <taxon>Heteroconchia</taxon>
        <taxon>Euheterodonta</taxon>
        <taxon>Imparidentia</taxon>
        <taxon>Neoheterodontei</taxon>
        <taxon>Myida</taxon>
        <taxon>Dreissenoidea</taxon>
        <taxon>Dreissenidae</taxon>
        <taxon>Dreissena</taxon>
    </lineage>
</organism>
<reference evidence="1" key="2">
    <citation type="submission" date="2020-11" db="EMBL/GenBank/DDBJ databases">
        <authorList>
            <person name="McCartney M.A."/>
            <person name="Auch B."/>
            <person name="Kono T."/>
            <person name="Mallez S."/>
            <person name="Becker A."/>
            <person name="Gohl D.M."/>
            <person name="Silverstein K.A.T."/>
            <person name="Koren S."/>
            <person name="Bechman K.B."/>
            <person name="Herman A."/>
            <person name="Abrahante J.E."/>
            <person name="Garbe J."/>
        </authorList>
    </citation>
    <scope>NUCLEOTIDE SEQUENCE</scope>
    <source>
        <strain evidence="1">Duluth1</strain>
        <tissue evidence="1">Whole animal</tissue>
    </source>
</reference>
<dbReference type="AlphaFoldDB" id="A0A9D4QTT1"/>
<gene>
    <name evidence="1" type="ORF">DPMN_116262</name>
</gene>
<evidence type="ECO:0000313" key="1">
    <source>
        <dbReference type="EMBL" id="KAH3842758.1"/>
    </source>
</evidence>
<protein>
    <submittedName>
        <fullName evidence="1">Uncharacterized protein</fullName>
    </submittedName>
</protein>
<proteinExistence type="predicted"/>
<evidence type="ECO:0000313" key="2">
    <source>
        <dbReference type="Proteomes" id="UP000828390"/>
    </source>
</evidence>
<dbReference type="InterPro" id="IPR043129">
    <property type="entry name" value="ATPase_NBD"/>
</dbReference>
<sequence length="78" mass="9006">MVVFSEIIKYLKQHLLKLLETRGTGVDNKDIHWVLTVPAIWSDSAKQFMREAAQKVIFPKLLKRSCRELQVIGPLTVE</sequence>
<dbReference type="PANTHER" id="PTHR14187:SF5">
    <property type="entry name" value="HEAT SHOCK 70 KDA PROTEIN 12A"/>
    <property type="match status" value="1"/>
</dbReference>
<dbReference type="SUPFAM" id="SSF53067">
    <property type="entry name" value="Actin-like ATPase domain"/>
    <property type="match status" value="1"/>
</dbReference>
<dbReference type="EMBL" id="JAIWYP010000004">
    <property type="protein sequence ID" value="KAH3842758.1"/>
    <property type="molecule type" value="Genomic_DNA"/>
</dbReference>